<dbReference type="SMART" id="SM00408">
    <property type="entry name" value="IGc2"/>
    <property type="match status" value="2"/>
</dbReference>
<dbReference type="InterPro" id="IPR036179">
    <property type="entry name" value="Ig-like_dom_sf"/>
</dbReference>
<dbReference type="SUPFAM" id="SSF48726">
    <property type="entry name" value="Immunoglobulin"/>
    <property type="match status" value="3"/>
</dbReference>
<dbReference type="FunFam" id="2.60.40.10:FF:000013">
    <property type="entry name" value="cell adhesion molecule 1 isoform X1"/>
    <property type="match status" value="1"/>
</dbReference>
<evidence type="ECO:0000256" key="10">
    <source>
        <dbReference type="SAM" id="Phobius"/>
    </source>
</evidence>
<evidence type="ECO:0000313" key="14">
    <source>
        <dbReference type="Proteomes" id="UP000694388"/>
    </source>
</evidence>
<dbReference type="InterPro" id="IPR007110">
    <property type="entry name" value="Ig-like_dom"/>
</dbReference>
<evidence type="ECO:0000256" key="4">
    <source>
        <dbReference type="ARBA" id="ARBA00022729"/>
    </source>
</evidence>
<comment type="similarity">
    <text evidence="2">Belongs to the nectin family.</text>
</comment>
<evidence type="ECO:0000256" key="5">
    <source>
        <dbReference type="ARBA" id="ARBA00022737"/>
    </source>
</evidence>
<keyword evidence="4 11" id="KW-0732">Signal</keyword>
<dbReference type="PROSITE" id="PS50835">
    <property type="entry name" value="IG_LIKE"/>
    <property type="match status" value="3"/>
</dbReference>
<evidence type="ECO:0000256" key="7">
    <source>
        <dbReference type="ARBA" id="ARBA00023136"/>
    </source>
</evidence>
<reference evidence="13" key="1">
    <citation type="submission" date="2025-08" db="UniProtKB">
        <authorList>
            <consortium name="Ensembl"/>
        </authorList>
    </citation>
    <scope>IDENTIFICATION</scope>
</reference>
<feature type="signal peptide" evidence="11">
    <location>
        <begin position="1"/>
        <end position="17"/>
    </location>
</feature>
<keyword evidence="14" id="KW-1185">Reference proteome</keyword>
<keyword evidence="6 10" id="KW-1133">Transmembrane helix</keyword>
<evidence type="ECO:0000313" key="13">
    <source>
        <dbReference type="Ensembl" id="ENSEBUP00000007206.1"/>
    </source>
</evidence>
<dbReference type="InterPro" id="IPR013106">
    <property type="entry name" value="Ig_V-set"/>
</dbReference>
<organism evidence="13 14">
    <name type="scientific">Eptatretus burgeri</name>
    <name type="common">Inshore hagfish</name>
    <dbReference type="NCBI Taxonomy" id="7764"/>
    <lineage>
        <taxon>Eukaryota</taxon>
        <taxon>Metazoa</taxon>
        <taxon>Chordata</taxon>
        <taxon>Craniata</taxon>
        <taxon>Vertebrata</taxon>
        <taxon>Cyclostomata</taxon>
        <taxon>Myxini</taxon>
        <taxon>Myxiniformes</taxon>
        <taxon>Myxinidae</taxon>
        <taxon>Eptatretinae</taxon>
        <taxon>Eptatretus</taxon>
    </lineage>
</organism>
<keyword evidence="9" id="KW-0393">Immunoglobulin domain</keyword>
<dbReference type="GO" id="GO:0007156">
    <property type="term" value="P:homophilic cell adhesion via plasma membrane adhesion molecules"/>
    <property type="evidence" value="ECO:0007669"/>
    <property type="project" value="TreeGrafter"/>
</dbReference>
<keyword evidence="3 10" id="KW-0812">Transmembrane</keyword>
<dbReference type="InterPro" id="IPR003599">
    <property type="entry name" value="Ig_sub"/>
</dbReference>
<dbReference type="PANTHER" id="PTHR45889:SF8">
    <property type="entry name" value="IG-LIKE DOMAIN-CONTAINING PROTEIN"/>
    <property type="match status" value="1"/>
</dbReference>
<comment type="subcellular location">
    <subcellularLocation>
        <location evidence="1">Membrane</location>
        <topology evidence="1">Single-pass type I membrane protein</topology>
    </subcellularLocation>
</comment>
<dbReference type="InterPro" id="IPR013162">
    <property type="entry name" value="CD80_C2-set"/>
</dbReference>
<dbReference type="SMART" id="SM00294">
    <property type="entry name" value="4.1m"/>
    <property type="match status" value="1"/>
</dbReference>
<dbReference type="Pfam" id="PF08205">
    <property type="entry name" value="C2-set_2"/>
    <property type="match status" value="1"/>
</dbReference>
<reference evidence="13" key="2">
    <citation type="submission" date="2025-09" db="UniProtKB">
        <authorList>
            <consortium name="Ensembl"/>
        </authorList>
    </citation>
    <scope>IDENTIFICATION</scope>
</reference>
<feature type="transmembrane region" description="Helical" evidence="10">
    <location>
        <begin position="318"/>
        <end position="343"/>
    </location>
</feature>
<evidence type="ECO:0000256" key="11">
    <source>
        <dbReference type="SAM" id="SignalP"/>
    </source>
</evidence>
<evidence type="ECO:0000256" key="8">
    <source>
        <dbReference type="ARBA" id="ARBA00023157"/>
    </source>
</evidence>
<feature type="domain" description="Ig-like" evidence="12">
    <location>
        <begin position="20"/>
        <end position="99"/>
    </location>
</feature>
<keyword evidence="8" id="KW-1015">Disulfide bond</keyword>
<protein>
    <recommendedName>
        <fullName evidence="12">Ig-like domain-containing protein</fullName>
    </recommendedName>
</protein>
<evidence type="ECO:0000256" key="1">
    <source>
        <dbReference type="ARBA" id="ARBA00004479"/>
    </source>
</evidence>
<dbReference type="SMART" id="SM00409">
    <property type="entry name" value="IG"/>
    <property type="match status" value="2"/>
</dbReference>
<feature type="chain" id="PRO_5034984364" description="Ig-like domain-containing protein" evidence="11">
    <location>
        <begin position="18"/>
        <end position="385"/>
    </location>
</feature>
<dbReference type="Pfam" id="PF13927">
    <property type="entry name" value="Ig_3"/>
    <property type="match status" value="1"/>
</dbReference>
<keyword evidence="5" id="KW-0677">Repeat</keyword>
<feature type="domain" description="Ig-like" evidence="12">
    <location>
        <begin position="117"/>
        <end position="210"/>
    </location>
</feature>
<sequence>MHRLISVLLVLIVTVNGQQPSSSNVTAVLGELAVLRCEVQNADESSIQWSNPARQTLFFDEKKALKDSRIELVNAGRNELTISISNVSLSDEGAYRCSVFAHVVNIVTAYLSVIATPSEPILSGYEGPLVEGSEMLLSCQSEGGRPLPRLLWNHNGHPVTGKERQEVLEGGTVMVISHLAKVVGREDDGTSLTCEVFHETLKTSLVASITLEVYYPPVLFIQRRGDETRLLEGRSLELDCIVEGKPRPESVKWQRLGEGLPEKADVVGGTLRISPLNRTDNGTYRCQSSNMAGTTYTDFNLIVHDPGMLESRLGTDTAVIGGVVAVVVFVTLCLLIVIGRYLARHKGTYLTHEAKGAEDAPDADTAIINAEGGPASAHEKKEYFI</sequence>
<evidence type="ECO:0000256" key="3">
    <source>
        <dbReference type="ARBA" id="ARBA00022692"/>
    </source>
</evidence>
<dbReference type="InterPro" id="IPR003585">
    <property type="entry name" value="Neurexin-like"/>
</dbReference>
<dbReference type="Ensembl" id="ENSEBUT00000007680.1">
    <property type="protein sequence ID" value="ENSEBUP00000007206.1"/>
    <property type="gene ID" value="ENSEBUG00000004721.1"/>
</dbReference>
<name>A0A8C4NNQ3_EPTBU</name>
<keyword evidence="7 10" id="KW-0472">Membrane</keyword>
<evidence type="ECO:0000256" key="6">
    <source>
        <dbReference type="ARBA" id="ARBA00022989"/>
    </source>
</evidence>
<dbReference type="PANTHER" id="PTHR45889">
    <property type="entry name" value="IG-LIKE DOMAIN-CONTAINING PROTEIN"/>
    <property type="match status" value="1"/>
</dbReference>
<dbReference type="Proteomes" id="UP000694388">
    <property type="component" value="Unplaced"/>
</dbReference>
<evidence type="ECO:0000256" key="9">
    <source>
        <dbReference type="ARBA" id="ARBA00023319"/>
    </source>
</evidence>
<dbReference type="OMA" id="CEVFHET"/>
<dbReference type="Pfam" id="PF07686">
    <property type="entry name" value="V-set"/>
    <property type="match status" value="1"/>
</dbReference>
<evidence type="ECO:0000259" key="12">
    <source>
        <dbReference type="PROSITE" id="PS50835"/>
    </source>
</evidence>
<accession>A0A8C4NNQ3</accession>
<dbReference type="AlphaFoldDB" id="A0A8C4NNQ3"/>
<dbReference type="GO" id="GO:0016020">
    <property type="term" value="C:membrane"/>
    <property type="evidence" value="ECO:0007669"/>
    <property type="project" value="UniProtKB-SubCell"/>
</dbReference>
<dbReference type="Gene3D" id="2.60.40.10">
    <property type="entry name" value="Immunoglobulins"/>
    <property type="match status" value="3"/>
</dbReference>
<dbReference type="InterPro" id="IPR013783">
    <property type="entry name" value="Ig-like_fold"/>
</dbReference>
<proteinExistence type="inferred from homology"/>
<evidence type="ECO:0000256" key="2">
    <source>
        <dbReference type="ARBA" id="ARBA00007810"/>
    </source>
</evidence>
<feature type="domain" description="Ig-like" evidence="12">
    <location>
        <begin position="216"/>
        <end position="297"/>
    </location>
</feature>
<dbReference type="InterPro" id="IPR003598">
    <property type="entry name" value="Ig_sub2"/>
</dbReference>
<dbReference type="GeneTree" id="ENSGT00940000155947"/>